<evidence type="ECO:0008006" key="11">
    <source>
        <dbReference type="Google" id="ProtNLM"/>
    </source>
</evidence>
<evidence type="ECO:0000313" key="10">
    <source>
        <dbReference type="Proteomes" id="UP000243459"/>
    </source>
</evidence>
<dbReference type="InterPro" id="IPR002912">
    <property type="entry name" value="ACT_dom"/>
</dbReference>
<dbReference type="Gramene" id="ONK54839">
    <property type="protein sequence ID" value="ONK54839"/>
    <property type="gene ID" value="A4U43_UnF10700"/>
</dbReference>
<evidence type="ECO:0000256" key="1">
    <source>
        <dbReference type="ARBA" id="ARBA00004123"/>
    </source>
</evidence>
<keyword evidence="5" id="KW-0539">Nucleus</keyword>
<feature type="domain" description="BHLH" evidence="7">
    <location>
        <begin position="121"/>
        <end position="170"/>
    </location>
</feature>
<keyword evidence="4" id="KW-0804">Transcription</keyword>
<protein>
    <recommendedName>
        <fullName evidence="11">BHLH domain-containing protein</fullName>
    </recommendedName>
</protein>
<dbReference type="Gene3D" id="4.10.280.10">
    <property type="entry name" value="Helix-loop-helix DNA-binding domain"/>
    <property type="match status" value="1"/>
</dbReference>
<dbReference type="SMART" id="SM00353">
    <property type="entry name" value="HLH"/>
    <property type="match status" value="1"/>
</dbReference>
<comment type="subcellular location">
    <subcellularLocation>
        <location evidence="1">Nucleus</location>
    </subcellularLocation>
</comment>
<evidence type="ECO:0000256" key="4">
    <source>
        <dbReference type="ARBA" id="ARBA00023163"/>
    </source>
</evidence>
<dbReference type="InterPro" id="IPR011598">
    <property type="entry name" value="bHLH_dom"/>
</dbReference>
<evidence type="ECO:0000259" key="8">
    <source>
        <dbReference type="PROSITE" id="PS51671"/>
    </source>
</evidence>
<reference evidence="10" key="1">
    <citation type="journal article" date="2017" name="Nat. Commun.">
        <title>The asparagus genome sheds light on the origin and evolution of a young Y chromosome.</title>
        <authorList>
            <person name="Harkess A."/>
            <person name="Zhou J."/>
            <person name="Xu C."/>
            <person name="Bowers J.E."/>
            <person name="Van der Hulst R."/>
            <person name="Ayyampalayam S."/>
            <person name="Mercati F."/>
            <person name="Riccardi P."/>
            <person name="McKain M.R."/>
            <person name="Kakrana A."/>
            <person name="Tang H."/>
            <person name="Ray J."/>
            <person name="Groenendijk J."/>
            <person name="Arikit S."/>
            <person name="Mathioni S.M."/>
            <person name="Nakano M."/>
            <person name="Shan H."/>
            <person name="Telgmann-Rauber A."/>
            <person name="Kanno A."/>
            <person name="Yue Z."/>
            <person name="Chen H."/>
            <person name="Li W."/>
            <person name="Chen Y."/>
            <person name="Xu X."/>
            <person name="Zhang Y."/>
            <person name="Luo S."/>
            <person name="Chen H."/>
            <person name="Gao J."/>
            <person name="Mao Z."/>
            <person name="Pires J.C."/>
            <person name="Luo M."/>
            <person name="Kudrna D."/>
            <person name="Wing R.A."/>
            <person name="Meyers B.C."/>
            <person name="Yi K."/>
            <person name="Kong H."/>
            <person name="Lavrijsen P."/>
            <person name="Sunseri F."/>
            <person name="Falavigna A."/>
            <person name="Ye Y."/>
            <person name="Leebens-Mack J.H."/>
            <person name="Chen G."/>
        </authorList>
    </citation>
    <scope>NUCLEOTIDE SEQUENCE [LARGE SCALE GENOMIC DNA]</scope>
    <source>
        <strain evidence="10">cv. DH0086</strain>
    </source>
</reference>
<evidence type="ECO:0000259" key="7">
    <source>
        <dbReference type="PROSITE" id="PS50888"/>
    </source>
</evidence>
<evidence type="ECO:0000256" key="6">
    <source>
        <dbReference type="SAM" id="Coils"/>
    </source>
</evidence>
<keyword evidence="10" id="KW-1185">Reference proteome</keyword>
<evidence type="ECO:0000256" key="3">
    <source>
        <dbReference type="ARBA" id="ARBA00023015"/>
    </source>
</evidence>
<evidence type="ECO:0000256" key="5">
    <source>
        <dbReference type="ARBA" id="ARBA00023242"/>
    </source>
</evidence>
<dbReference type="InterPro" id="IPR054502">
    <property type="entry name" value="bHLH-TF_ACT-like_plant"/>
</dbReference>
<dbReference type="Pfam" id="PF00010">
    <property type="entry name" value="HLH"/>
    <property type="match status" value="1"/>
</dbReference>
<evidence type="ECO:0000313" key="9">
    <source>
        <dbReference type="EMBL" id="ONK54839.1"/>
    </source>
</evidence>
<dbReference type="SUPFAM" id="SSF47459">
    <property type="entry name" value="HLH, helix-loop-helix DNA-binding domain"/>
    <property type="match status" value="1"/>
</dbReference>
<evidence type="ECO:0000256" key="2">
    <source>
        <dbReference type="ARBA" id="ARBA00005510"/>
    </source>
</evidence>
<dbReference type="AlphaFoldDB" id="A0A1R3L5E7"/>
<dbReference type="Proteomes" id="UP000243459">
    <property type="component" value="Unassembled WGS sequence"/>
</dbReference>
<dbReference type="InterPro" id="IPR052610">
    <property type="entry name" value="bHLH_transcription_regulator"/>
</dbReference>
<dbReference type="PROSITE" id="PS51671">
    <property type="entry name" value="ACT"/>
    <property type="match status" value="1"/>
</dbReference>
<dbReference type="OMA" id="INSWPDE"/>
<comment type="similarity">
    <text evidence="2">Belongs to the bHLH protein family.</text>
</comment>
<dbReference type="GO" id="GO:0046983">
    <property type="term" value="F:protein dimerization activity"/>
    <property type="evidence" value="ECO:0007669"/>
    <property type="project" value="InterPro"/>
</dbReference>
<sequence>MELSEADLFTDAEIEDHNFNDEWELSSLNQDFSFTNIWDCFQETLSSESNNSCSPCFEAPLTPANIEEPTEKFPEPDKNWSFSSTNMGILSFGHPCSDERLKTVEAVIKVSNNAKVKRSATGNQEHVIAERKRREKISEHLFTLYKIIPGMKRRDKASILKDTIDYIKEMVQKLKTLEEQAAKETVKSIFVSSEKSQPFISDDKSGDDPPSPDTHLNIEAKIAAKIVLIKIHCKNRRGMLLKALSEIEKFHLSVISSSSLPFSDQFLDITVTAQVEEGFSMTVKDLLKKLNTGFRKFMSRD</sequence>
<dbReference type="Pfam" id="PF22754">
    <property type="entry name" value="bHLH-TF_ACT-like_plant"/>
    <property type="match status" value="1"/>
</dbReference>
<feature type="domain" description="ACT" evidence="8">
    <location>
        <begin position="228"/>
        <end position="301"/>
    </location>
</feature>
<organism evidence="9 10">
    <name type="scientific">Asparagus officinalis</name>
    <name type="common">Garden asparagus</name>
    <dbReference type="NCBI Taxonomy" id="4686"/>
    <lineage>
        <taxon>Eukaryota</taxon>
        <taxon>Viridiplantae</taxon>
        <taxon>Streptophyta</taxon>
        <taxon>Embryophyta</taxon>
        <taxon>Tracheophyta</taxon>
        <taxon>Spermatophyta</taxon>
        <taxon>Magnoliopsida</taxon>
        <taxon>Liliopsida</taxon>
        <taxon>Asparagales</taxon>
        <taxon>Asparagaceae</taxon>
        <taxon>Asparagoideae</taxon>
        <taxon>Asparagus</taxon>
    </lineage>
</organism>
<dbReference type="PANTHER" id="PTHR45959">
    <property type="entry name" value="BHLH TRANSCRIPTION FACTOR"/>
    <property type="match status" value="1"/>
</dbReference>
<dbReference type="PANTHER" id="PTHR45959:SF2">
    <property type="entry name" value="BHLH TRANSCRIPTION FACTOR"/>
    <property type="match status" value="1"/>
</dbReference>
<accession>A0A1R3L5E7</accession>
<dbReference type="GO" id="GO:0005634">
    <property type="term" value="C:nucleus"/>
    <property type="evidence" value="ECO:0007669"/>
    <property type="project" value="UniProtKB-SubCell"/>
</dbReference>
<dbReference type="InterPro" id="IPR036638">
    <property type="entry name" value="HLH_DNA-bd_sf"/>
</dbReference>
<dbReference type="PROSITE" id="PS50888">
    <property type="entry name" value="BHLH"/>
    <property type="match status" value="1"/>
</dbReference>
<keyword evidence="3" id="KW-0805">Transcription regulation</keyword>
<proteinExistence type="inferred from homology"/>
<gene>
    <name evidence="9" type="ORF">A4U43_UnF10700</name>
</gene>
<feature type="coiled-coil region" evidence="6">
    <location>
        <begin position="160"/>
        <end position="187"/>
    </location>
</feature>
<keyword evidence="6" id="KW-0175">Coiled coil</keyword>
<name>A0A1R3L5E7_ASPOF</name>
<dbReference type="EMBL" id="KV864086">
    <property type="protein sequence ID" value="ONK54839.1"/>
    <property type="molecule type" value="Genomic_DNA"/>
</dbReference>